<feature type="domain" description="Glycosyltransferase 2-like" evidence="1">
    <location>
        <begin position="11"/>
        <end position="170"/>
    </location>
</feature>
<dbReference type="PANTHER" id="PTHR43685">
    <property type="entry name" value="GLYCOSYLTRANSFERASE"/>
    <property type="match status" value="1"/>
</dbReference>
<dbReference type="SUPFAM" id="SSF53448">
    <property type="entry name" value="Nucleotide-diphospho-sugar transferases"/>
    <property type="match status" value="1"/>
</dbReference>
<dbReference type="Proteomes" id="UP000198711">
    <property type="component" value="Unassembled WGS sequence"/>
</dbReference>
<dbReference type="AlphaFoldDB" id="A0A8X8IEE1"/>
<dbReference type="GO" id="GO:0016740">
    <property type="term" value="F:transferase activity"/>
    <property type="evidence" value="ECO:0007669"/>
    <property type="project" value="UniProtKB-KW"/>
</dbReference>
<dbReference type="RefSeq" id="WP_092722989.1">
    <property type="nucleotide sequence ID" value="NZ_FNNO01000004.1"/>
</dbReference>
<dbReference type="Pfam" id="PF00535">
    <property type="entry name" value="Glycos_transf_2"/>
    <property type="match status" value="1"/>
</dbReference>
<gene>
    <name evidence="2" type="ORF">SAMN05444410_10433</name>
</gene>
<dbReference type="PANTHER" id="PTHR43685:SF11">
    <property type="entry name" value="GLYCOSYLTRANSFERASE TAGX-RELATED"/>
    <property type="match status" value="1"/>
</dbReference>
<dbReference type="CDD" id="cd04196">
    <property type="entry name" value="GT_2_like_d"/>
    <property type="match status" value="1"/>
</dbReference>
<evidence type="ECO:0000259" key="1">
    <source>
        <dbReference type="Pfam" id="PF00535"/>
    </source>
</evidence>
<dbReference type="InterPro" id="IPR001173">
    <property type="entry name" value="Glyco_trans_2-like"/>
</dbReference>
<organism evidence="2 3">
    <name type="scientific">Hydrobacter penzbergensis</name>
    <dbReference type="NCBI Taxonomy" id="1235997"/>
    <lineage>
        <taxon>Bacteria</taxon>
        <taxon>Pseudomonadati</taxon>
        <taxon>Bacteroidota</taxon>
        <taxon>Chitinophagia</taxon>
        <taxon>Chitinophagales</taxon>
        <taxon>Chitinophagaceae</taxon>
        <taxon>Hydrobacter</taxon>
    </lineage>
</organism>
<dbReference type="EMBL" id="FNNO01000004">
    <property type="protein sequence ID" value="SDW58917.1"/>
    <property type="molecule type" value="Genomic_DNA"/>
</dbReference>
<reference evidence="2 3" key="1">
    <citation type="submission" date="2016-10" db="EMBL/GenBank/DDBJ databases">
        <authorList>
            <person name="Varghese N."/>
            <person name="Submissions S."/>
        </authorList>
    </citation>
    <scope>NUCLEOTIDE SEQUENCE [LARGE SCALE GENOMIC DNA]</scope>
    <source>
        <strain evidence="2 3">DSM 25353</strain>
    </source>
</reference>
<proteinExistence type="predicted"/>
<dbReference type="InterPro" id="IPR029044">
    <property type="entry name" value="Nucleotide-diphossugar_trans"/>
</dbReference>
<evidence type="ECO:0000313" key="2">
    <source>
        <dbReference type="EMBL" id="SDW58917.1"/>
    </source>
</evidence>
<name>A0A8X8IEE1_9BACT</name>
<accession>A0A8X8IEE1</accession>
<keyword evidence="2" id="KW-0808">Transferase</keyword>
<sequence length="316" mass="36253">MNPAAELPLVSVVMATYNGERFIGAQLNSILEQTYPNLEVIIVDDGSTDGTANLLKQYAERFNNIRLFFNEQNIGYVRNFEKGMLLAAGEFLALSDQDDIWDKQKLSLLMQEIGDYPIVYCNSELIDYNGNRVGKKLSDIKRLGDFDDCLSFLVGNSAPGHAMIIRRSLVKASVPLAPMIPHDHWLGFVATLTGKIKFVDKVLVQYRQHNANVFGAAKVKAEGEAVPVKKKKPGKEAELAQIRERIRLQYEKCPALLGNEKKILAAVMQSYHDFSLMNNFKRMTLFFRYNRRILAYKRRNQLRRWLFCLKMFYKIK</sequence>
<keyword evidence="3" id="KW-1185">Reference proteome</keyword>
<dbReference type="InterPro" id="IPR050834">
    <property type="entry name" value="Glycosyltransf_2"/>
</dbReference>
<evidence type="ECO:0000313" key="3">
    <source>
        <dbReference type="Proteomes" id="UP000198711"/>
    </source>
</evidence>
<protein>
    <submittedName>
        <fullName evidence="2">Glycosyl transferase family 2</fullName>
    </submittedName>
</protein>
<dbReference type="Gene3D" id="3.90.550.10">
    <property type="entry name" value="Spore Coat Polysaccharide Biosynthesis Protein SpsA, Chain A"/>
    <property type="match status" value="1"/>
</dbReference>
<comment type="caution">
    <text evidence="2">The sequence shown here is derived from an EMBL/GenBank/DDBJ whole genome shotgun (WGS) entry which is preliminary data.</text>
</comment>